<gene>
    <name evidence="2" type="ORF">A2927_01200</name>
</gene>
<dbReference type="EMBL" id="MHKL01000006">
    <property type="protein sequence ID" value="OGY89839.1"/>
    <property type="molecule type" value="Genomic_DNA"/>
</dbReference>
<evidence type="ECO:0000313" key="3">
    <source>
        <dbReference type="Proteomes" id="UP000178849"/>
    </source>
</evidence>
<feature type="transmembrane region" description="Helical" evidence="1">
    <location>
        <begin position="118"/>
        <end position="138"/>
    </location>
</feature>
<feature type="transmembrane region" description="Helical" evidence="1">
    <location>
        <begin position="45"/>
        <end position="75"/>
    </location>
</feature>
<accession>A0A1G2BMP6</accession>
<dbReference type="AlphaFoldDB" id="A0A1G2BMP6"/>
<evidence type="ECO:0000313" key="2">
    <source>
        <dbReference type="EMBL" id="OGY89839.1"/>
    </source>
</evidence>
<dbReference type="PANTHER" id="PTHR31446:SF29">
    <property type="entry name" value="ACID PHOSPHATASE_VANADIUM-DEPENDENT HALOPEROXIDASE-RELATED PROTEIN"/>
    <property type="match status" value="1"/>
</dbReference>
<feature type="transmembrane region" description="Helical" evidence="1">
    <location>
        <begin position="6"/>
        <end position="24"/>
    </location>
</feature>
<dbReference type="Proteomes" id="UP000178849">
    <property type="component" value="Unassembled WGS sequence"/>
</dbReference>
<keyword evidence="1" id="KW-1133">Transmembrane helix</keyword>
<name>A0A1G2BMP6_9BACT</name>
<evidence type="ECO:0008006" key="4">
    <source>
        <dbReference type="Google" id="ProtNLM"/>
    </source>
</evidence>
<sequence>MKYFIIPLVVSLIVHLLKLAIDLFKKRFNWHRALGYGGMPSSHSALVSALAAAVYLAEGLSVAFGISVILAVIVMRDTIGLRGYLSRHGKVLNKLIKDLPDEKEYQYPVLEETIAHTWWQVAIGGLLGIILTIIAFYII</sequence>
<dbReference type="Pfam" id="PF02681">
    <property type="entry name" value="DUF212"/>
    <property type="match status" value="1"/>
</dbReference>
<dbReference type="PANTHER" id="PTHR31446">
    <property type="entry name" value="ACID PHOSPHATASE/VANADIUM-DEPENDENT HALOPEROXIDASE-RELATED PROTEIN"/>
    <property type="match status" value="1"/>
</dbReference>
<keyword evidence="1" id="KW-0472">Membrane</keyword>
<protein>
    <recommendedName>
        <fullName evidence="4">Acid phosphatase</fullName>
    </recommendedName>
</protein>
<proteinExistence type="predicted"/>
<keyword evidence="1" id="KW-0812">Transmembrane</keyword>
<evidence type="ECO:0000256" key="1">
    <source>
        <dbReference type="SAM" id="Phobius"/>
    </source>
</evidence>
<dbReference type="InterPro" id="IPR003832">
    <property type="entry name" value="DUF212"/>
</dbReference>
<organism evidence="2 3">
    <name type="scientific">Candidatus Komeilibacteria bacterium RIFCSPLOWO2_01_FULL_45_10</name>
    <dbReference type="NCBI Taxonomy" id="1798550"/>
    <lineage>
        <taxon>Bacteria</taxon>
        <taxon>Candidatus Komeiliibacteriota</taxon>
    </lineage>
</organism>
<reference evidence="2 3" key="1">
    <citation type="journal article" date="2016" name="Nat. Commun.">
        <title>Thousands of microbial genomes shed light on interconnected biogeochemical processes in an aquifer system.</title>
        <authorList>
            <person name="Anantharaman K."/>
            <person name="Brown C.T."/>
            <person name="Hug L.A."/>
            <person name="Sharon I."/>
            <person name="Castelle C.J."/>
            <person name="Probst A.J."/>
            <person name="Thomas B.C."/>
            <person name="Singh A."/>
            <person name="Wilkins M.J."/>
            <person name="Karaoz U."/>
            <person name="Brodie E.L."/>
            <person name="Williams K.H."/>
            <person name="Hubbard S.S."/>
            <person name="Banfield J.F."/>
        </authorList>
    </citation>
    <scope>NUCLEOTIDE SEQUENCE [LARGE SCALE GENOMIC DNA]</scope>
</reference>
<comment type="caution">
    <text evidence="2">The sequence shown here is derived from an EMBL/GenBank/DDBJ whole genome shotgun (WGS) entry which is preliminary data.</text>
</comment>